<keyword evidence="1" id="KW-0732">Signal</keyword>
<dbReference type="InterPro" id="IPR045748">
    <property type="entry name" value="DcaP"/>
</dbReference>
<sequence length="408" mass="46010">MKVKFTLCLNAFVSIFFTALISVPLQVSAQQDSSVYGKGLTRNAIESGMYSGFLFTDVKGIRLQFNGFVQADFIHDFMEIGNAYAMQPSSITTPTVHDGNTAFSIRQTRFSFTAYGAPDYKGRKLKAVLELDLWGSTSGNPRLRHAYIQHGKWLFGQTWSNFMDGDNWPNVVDYWGPNSYIFTRLVQLRFTQSLSKHATLSFSAEQPGGDIMIPVNWVSRTVYPDITGALQFDFGKSNESHVRISGLLHPIDYKNGKGDKKTNIGGAGNISGNIYLSKDNDVKFQFAYGSGYAKYSEDLSGLGYDAFAHAFDKRLYNIQMLAPWLYFDHFWTKSLGSTIGYGYLHLNTKDLNMPGETIKDTHYASFNTTYYYTSFFKIAGEVMYGRRVNVNGDDGNDIRAQFTAFFKF</sequence>
<dbReference type="OrthoDB" id="790324at2"/>
<dbReference type="Proteomes" id="UP000260644">
    <property type="component" value="Unassembled WGS sequence"/>
</dbReference>
<evidence type="ECO:0000313" key="2">
    <source>
        <dbReference type="EMBL" id="RFS22776.1"/>
    </source>
</evidence>
<dbReference type="SUPFAM" id="SSF56935">
    <property type="entry name" value="Porins"/>
    <property type="match status" value="1"/>
</dbReference>
<reference evidence="2 3" key="1">
    <citation type="submission" date="2018-07" db="EMBL/GenBank/DDBJ databases">
        <title>Chitinophaga K2CV101002-2 sp. nov., isolated from a monsoon evergreen broad-leaved forest soil.</title>
        <authorList>
            <person name="Lv Y."/>
        </authorList>
    </citation>
    <scope>NUCLEOTIDE SEQUENCE [LARGE SCALE GENOMIC DNA]</scope>
    <source>
        <strain evidence="2 3">GDMCC 1.1288</strain>
    </source>
</reference>
<organism evidence="2 3">
    <name type="scientific">Chitinophaga silvatica</name>
    <dbReference type="NCBI Taxonomy" id="2282649"/>
    <lineage>
        <taxon>Bacteria</taxon>
        <taxon>Pseudomonadati</taxon>
        <taxon>Bacteroidota</taxon>
        <taxon>Chitinophagia</taxon>
        <taxon>Chitinophagales</taxon>
        <taxon>Chitinophagaceae</taxon>
        <taxon>Chitinophaga</taxon>
    </lineage>
</organism>
<protein>
    <recommendedName>
        <fullName evidence="4">Porin</fullName>
    </recommendedName>
</protein>
<gene>
    <name evidence="2" type="ORF">DVR12_13370</name>
</gene>
<comment type="caution">
    <text evidence="2">The sequence shown here is derived from an EMBL/GenBank/DDBJ whole genome shotgun (WGS) entry which is preliminary data.</text>
</comment>
<accession>A0A3E1YAW1</accession>
<feature type="chain" id="PRO_5017703669" description="Porin" evidence="1">
    <location>
        <begin position="30"/>
        <end position="408"/>
    </location>
</feature>
<dbReference type="RefSeq" id="WP_116976169.1">
    <property type="nucleotide sequence ID" value="NZ_QPMM01000006.1"/>
</dbReference>
<evidence type="ECO:0000313" key="3">
    <source>
        <dbReference type="Proteomes" id="UP000260644"/>
    </source>
</evidence>
<dbReference type="AlphaFoldDB" id="A0A3E1YAW1"/>
<evidence type="ECO:0000256" key="1">
    <source>
        <dbReference type="SAM" id="SignalP"/>
    </source>
</evidence>
<keyword evidence="3" id="KW-1185">Reference proteome</keyword>
<feature type="signal peptide" evidence="1">
    <location>
        <begin position="1"/>
        <end position="29"/>
    </location>
</feature>
<evidence type="ECO:0008006" key="4">
    <source>
        <dbReference type="Google" id="ProtNLM"/>
    </source>
</evidence>
<name>A0A3E1YAW1_9BACT</name>
<dbReference type="Pfam" id="PF19577">
    <property type="entry name" value="DcaP"/>
    <property type="match status" value="1"/>
</dbReference>
<proteinExistence type="predicted"/>
<dbReference type="EMBL" id="QPMM01000006">
    <property type="protein sequence ID" value="RFS22776.1"/>
    <property type="molecule type" value="Genomic_DNA"/>
</dbReference>